<comment type="function">
    <text evidence="10">Catalyzes the transfer of pyrophosphate from adenosine triphosphate (ATP) to 6-hydroxymethyl-7,8-dihydropterin, an enzymatic step in folate biosynthesis pathway.</text>
</comment>
<evidence type="ECO:0000256" key="5">
    <source>
        <dbReference type="ARBA" id="ARBA00022679"/>
    </source>
</evidence>
<dbReference type="GO" id="GO:0046654">
    <property type="term" value="P:tetrahydrofolate biosynthetic process"/>
    <property type="evidence" value="ECO:0007669"/>
    <property type="project" value="UniProtKB-UniPathway"/>
</dbReference>
<dbReference type="SUPFAM" id="SSF55083">
    <property type="entry name" value="6-hydroxymethyl-7,8-dihydropterin pyrophosphokinase, HPPK"/>
    <property type="match status" value="1"/>
</dbReference>
<feature type="domain" description="7,8-dihydro-6-hydroxymethylpterin-pyrophosphokinase" evidence="13">
    <location>
        <begin position="101"/>
        <end position="112"/>
    </location>
</feature>
<dbReference type="AlphaFoldDB" id="A0A4S4A6X1"/>
<evidence type="ECO:0000256" key="2">
    <source>
        <dbReference type="ARBA" id="ARBA00005810"/>
    </source>
</evidence>
<evidence type="ECO:0000256" key="10">
    <source>
        <dbReference type="ARBA" id="ARBA00029409"/>
    </source>
</evidence>
<dbReference type="PANTHER" id="PTHR43071:SF1">
    <property type="entry name" value="2-AMINO-4-HYDROXY-6-HYDROXYMETHYLDIHYDROPTERIDINE PYROPHOSPHOKINASE"/>
    <property type="match status" value="1"/>
</dbReference>
<dbReference type="Pfam" id="PF01288">
    <property type="entry name" value="HPPK"/>
    <property type="match status" value="1"/>
</dbReference>
<evidence type="ECO:0000256" key="3">
    <source>
        <dbReference type="ARBA" id="ARBA00013253"/>
    </source>
</evidence>
<dbReference type="EMBL" id="SSOA01000001">
    <property type="protein sequence ID" value="THF54124.1"/>
    <property type="molecule type" value="Genomic_DNA"/>
</dbReference>
<comment type="similarity">
    <text evidence="2">Belongs to the HPPK family.</text>
</comment>
<dbReference type="PANTHER" id="PTHR43071">
    <property type="entry name" value="2-AMINO-4-HYDROXY-6-HYDROXYMETHYLDIHYDROPTERIDINE PYROPHOSPHOKINASE"/>
    <property type="match status" value="1"/>
</dbReference>
<keyword evidence="5 14" id="KW-0808">Transferase</keyword>
<comment type="caution">
    <text evidence="14">The sequence shown here is derived from an EMBL/GenBank/DDBJ whole genome shotgun (WGS) entry which is preliminary data.</text>
</comment>
<dbReference type="EC" id="2.7.6.3" evidence="3"/>
<evidence type="ECO:0000259" key="13">
    <source>
        <dbReference type="PROSITE" id="PS00794"/>
    </source>
</evidence>
<reference evidence="14 15" key="1">
    <citation type="submission" date="2019-04" db="EMBL/GenBank/DDBJ databases">
        <title>Rhizobium terrae sp. nov., isolated from a paddy soil.</title>
        <authorList>
            <person name="Lin S.-Y."/>
            <person name="Hameed A."/>
            <person name="Huang H.-I."/>
            <person name="Young C.-C."/>
        </authorList>
    </citation>
    <scope>NUCLEOTIDE SEQUENCE [LARGE SCALE GENOMIC DNA]</scope>
    <source>
        <strain evidence="14 15">CC-HIH110</strain>
    </source>
</reference>
<dbReference type="NCBIfam" id="TIGR01498">
    <property type="entry name" value="folK"/>
    <property type="match status" value="1"/>
</dbReference>
<keyword evidence="9" id="KW-0289">Folate biosynthesis</keyword>
<evidence type="ECO:0000256" key="11">
    <source>
        <dbReference type="ARBA" id="ARBA00029766"/>
    </source>
</evidence>
<evidence type="ECO:0000256" key="1">
    <source>
        <dbReference type="ARBA" id="ARBA00005051"/>
    </source>
</evidence>
<gene>
    <name evidence="14" type="primary">folK</name>
    <name evidence="14" type="ORF">E6C51_03280</name>
</gene>
<keyword evidence="6" id="KW-0547">Nucleotide-binding</keyword>
<proteinExistence type="inferred from homology"/>
<dbReference type="UniPathway" id="UPA00077">
    <property type="reaction ID" value="UER00155"/>
</dbReference>
<evidence type="ECO:0000313" key="14">
    <source>
        <dbReference type="EMBL" id="THF54124.1"/>
    </source>
</evidence>
<comment type="pathway">
    <text evidence="1">Cofactor biosynthesis; tetrahydrofolate biosynthesis; 2-amino-4-hydroxy-6-hydroxymethyl-7,8-dihydropteridine diphosphate from 7,8-dihydroneopterin triphosphate: step 4/4.</text>
</comment>
<protein>
    <recommendedName>
        <fullName evidence="4">2-amino-4-hydroxy-6-hydroxymethyldihydropteridine pyrophosphokinase</fullName>
        <ecNumber evidence="3">2.7.6.3</ecNumber>
    </recommendedName>
    <alternativeName>
        <fullName evidence="11">6-hydroxymethyl-7,8-dihydropterin pyrophosphokinase</fullName>
    </alternativeName>
    <alternativeName>
        <fullName evidence="12">7,8-dihydro-6-hydroxymethylpterin-pyrophosphokinase</fullName>
    </alternativeName>
</protein>
<evidence type="ECO:0000256" key="8">
    <source>
        <dbReference type="ARBA" id="ARBA00022840"/>
    </source>
</evidence>
<dbReference type="Gene3D" id="3.30.70.560">
    <property type="entry name" value="7,8-Dihydro-6-hydroxymethylpterin-pyrophosphokinase HPPK"/>
    <property type="match status" value="1"/>
</dbReference>
<evidence type="ECO:0000256" key="12">
    <source>
        <dbReference type="ARBA" id="ARBA00033413"/>
    </source>
</evidence>
<accession>A0A4S4A6X1</accession>
<evidence type="ECO:0000256" key="9">
    <source>
        <dbReference type="ARBA" id="ARBA00022909"/>
    </source>
</evidence>
<dbReference type="CDD" id="cd00483">
    <property type="entry name" value="HPPK"/>
    <property type="match status" value="1"/>
</dbReference>
<organism evidence="14 15">
    <name type="scientific">Allorhizobium terrae</name>
    <dbReference type="NCBI Taxonomy" id="1848972"/>
    <lineage>
        <taxon>Bacteria</taxon>
        <taxon>Pseudomonadati</taxon>
        <taxon>Pseudomonadota</taxon>
        <taxon>Alphaproteobacteria</taxon>
        <taxon>Hyphomicrobiales</taxon>
        <taxon>Rhizobiaceae</taxon>
        <taxon>Rhizobium/Agrobacterium group</taxon>
        <taxon>Allorhizobium</taxon>
    </lineage>
</organism>
<dbReference type="InterPro" id="IPR000550">
    <property type="entry name" value="Hppk"/>
</dbReference>
<keyword evidence="7 14" id="KW-0418">Kinase</keyword>
<name>A0A4S4A6X1_9HYPH</name>
<evidence type="ECO:0000313" key="15">
    <source>
        <dbReference type="Proteomes" id="UP000310754"/>
    </source>
</evidence>
<dbReference type="GO" id="GO:0003848">
    <property type="term" value="F:2-amino-4-hydroxy-6-hydroxymethyldihydropteridine diphosphokinase activity"/>
    <property type="evidence" value="ECO:0007669"/>
    <property type="project" value="UniProtKB-EC"/>
</dbReference>
<dbReference type="PROSITE" id="PS00794">
    <property type="entry name" value="HPPK"/>
    <property type="match status" value="1"/>
</dbReference>
<evidence type="ECO:0000256" key="4">
    <source>
        <dbReference type="ARBA" id="ARBA00016218"/>
    </source>
</evidence>
<dbReference type="GO" id="GO:0016301">
    <property type="term" value="F:kinase activity"/>
    <property type="evidence" value="ECO:0007669"/>
    <property type="project" value="UniProtKB-KW"/>
</dbReference>
<keyword evidence="8" id="KW-0067">ATP-binding</keyword>
<evidence type="ECO:0000256" key="6">
    <source>
        <dbReference type="ARBA" id="ARBA00022741"/>
    </source>
</evidence>
<keyword evidence="15" id="KW-1185">Reference proteome</keyword>
<dbReference type="GO" id="GO:0046656">
    <property type="term" value="P:folic acid biosynthetic process"/>
    <property type="evidence" value="ECO:0007669"/>
    <property type="project" value="UniProtKB-KW"/>
</dbReference>
<sequence>MLRFPLITIDKDRAVTAALGLGGNIGDPALTMAMALMALHERSDSKVLAVSSLYRTPPWGKLDQADFYNCCALVKTTLPPVQLLEACLDLERSMKRVRMERWGPRTLDIDILLYGDQAVAEPHLAVPHPRMLERAFVLQPLADIAAEWIVGGQSVGQWLEGVDSTAITQVNAKADWWKNADA</sequence>
<dbReference type="GO" id="GO:0005524">
    <property type="term" value="F:ATP binding"/>
    <property type="evidence" value="ECO:0007669"/>
    <property type="project" value="UniProtKB-KW"/>
</dbReference>
<dbReference type="Proteomes" id="UP000310754">
    <property type="component" value="Unassembled WGS sequence"/>
</dbReference>
<evidence type="ECO:0000256" key="7">
    <source>
        <dbReference type="ARBA" id="ARBA00022777"/>
    </source>
</evidence>
<dbReference type="InterPro" id="IPR035907">
    <property type="entry name" value="Hppk_sf"/>
</dbReference>